<organism evidence="1 2">
    <name type="scientific">Spirosoma liriopis</name>
    <dbReference type="NCBI Taxonomy" id="2937440"/>
    <lineage>
        <taxon>Bacteria</taxon>
        <taxon>Pseudomonadati</taxon>
        <taxon>Bacteroidota</taxon>
        <taxon>Cytophagia</taxon>
        <taxon>Cytophagales</taxon>
        <taxon>Cytophagaceae</taxon>
        <taxon>Spirosoma</taxon>
    </lineage>
</organism>
<keyword evidence="2" id="KW-1185">Reference proteome</keyword>
<dbReference type="Proteomes" id="UP001202180">
    <property type="component" value="Unassembled WGS sequence"/>
</dbReference>
<sequence length="167" mass="17728">MMTQLLTVRGLFNNAAEAQQAIQGLLAMGFSRETVELSTHTGSQTTIGDSTIAGGQADASSGRFFSSLFSSPDEVWSQRRPAGWVRFQLLQIRTKEPDNSDSTVVGLSSVSQPVHRCDSRGSLITVKTQTAAEAKQVADLLETAGAEDVIVDKGVNSGQESIRPSAA</sequence>
<proteinExistence type="predicted"/>
<dbReference type="EMBL" id="JALPRF010000009">
    <property type="protein sequence ID" value="MCK8495605.1"/>
    <property type="molecule type" value="Genomic_DNA"/>
</dbReference>
<evidence type="ECO:0008006" key="3">
    <source>
        <dbReference type="Google" id="ProtNLM"/>
    </source>
</evidence>
<name>A0ABT0HVS8_9BACT</name>
<reference evidence="1 2" key="1">
    <citation type="submission" date="2022-04" db="EMBL/GenBank/DDBJ databases">
        <title>Spirosoma sp. strain RP8 genome sequencing and assembly.</title>
        <authorList>
            <person name="Jung Y."/>
        </authorList>
    </citation>
    <scope>NUCLEOTIDE SEQUENCE [LARGE SCALE GENOMIC DNA]</scope>
    <source>
        <strain evidence="1 2">RP8</strain>
    </source>
</reference>
<evidence type="ECO:0000313" key="1">
    <source>
        <dbReference type="EMBL" id="MCK8495605.1"/>
    </source>
</evidence>
<accession>A0ABT0HVS8</accession>
<evidence type="ECO:0000313" key="2">
    <source>
        <dbReference type="Proteomes" id="UP001202180"/>
    </source>
</evidence>
<gene>
    <name evidence="1" type="ORF">M0L20_27310</name>
</gene>
<dbReference type="RefSeq" id="WP_232563709.1">
    <property type="nucleotide sequence ID" value="NZ_JALPRF010000009.1"/>
</dbReference>
<protein>
    <recommendedName>
        <fullName evidence="3">SPOR domain-containing protein</fullName>
    </recommendedName>
</protein>
<comment type="caution">
    <text evidence="1">The sequence shown here is derived from an EMBL/GenBank/DDBJ whole genome shotgun (WGS) entry which is preliminary data.</text>
</comment>